<evidence type="ECO:0000256" key="1">
    <source>
        <dbReference type="ARBA" id="ARBA00001936"/>
    </source>
</evidence>
<accession>A0A6L3ZHM0</accession>
<dbReference type="InterPro" id="IPR015797">
    <property type="entry name" value="NUDIX_hydrolase-like_dom_sf"/>
</dbReference>
<organism evidence="8 9">
    <name type="scientific">Phaeocystidibacter marisrubri</name>
    <dbReference type="NCBI Taxonomy" id="1577780"/>
    <lineage>
        <taxon>Bacteria</taxon>
        <taxon>Pseudomonadati</taxon>
        <taxon>Bacteroidota</taxon>
        <taxon>Flavobacteriia</taxon>
        <taxon>Flavobacteriales</taxon>
        <taxon>Phaeocystidibacteraceae</taxon>
        <taxon>Phaeocystidibacter</taxon>
    </lineage>
</organism>
<name>A0A6L3ZHM0_9FLAO</name>
<evidence type="ECO:0000256" key="3">
    <source>
        <dbReference type="ARBA" id="ARBA00022723"/>
    </source>
</evidence>
<evidence type="ECO:0000256" key="2">
    <source>
        <dbReference type="ARBA" id="ARBA00001946"/>
    </source>
</evidence>
<proteinExistence type="predicted"/>
<sequence>MDVITDIFNDHNRLVHELRKAISPSLPGQEAQYLAVPPNRERTNIQEAKANANTRRAAVMALLYPKENITHIALIKRNEYPGVHSGQISFPGGKEERSDSDLLQTAYRETVEEIGVPKHYYKVWLPLTEVYIPPSQFLVQPYVGIAEKPLQFVPEAREVVEILQVPLQRLYGRNAMEKRKMQFGDFTADVPTFPIDDHVIWGATAMMISELMVLIDRILDRG</sequence>
<keyword evidence="5" id="KW-0460">Magnesium</keyword>
<evidence type="ECO:0000259" key="7">
    <source>
        <dbReference type="PROSITE" id="PS51462"/>
    </source>
</evidence>
<feature type="domain" description="Nudix hydrolase" evidence="7">
    <location>
        <begin position="54"/>
        <end position="187"/>
    </location>
</feature>
<dbReference type="RefSeq" id="WP_151691898.1">
    <property type="nucleotide sequence ID" value="NZ_BMGX01000002.1"/>
</dbReference>
<dbReference type="Pfam" id="PF00293">
    <property type="entry name" value="NUDIX"/>
    <property type="match status" value="1"/>
</dbReference>
<evidence type="ECO:0000256" key="5">
    <source>
        <dbReference type="ARBA" id="ARBA00022842"/>
    </source>
</evidence>
<protein>
    <submittedName>
        <fullName evidence="8">CoA pyrophosphatase</fullName>
    </submittedName>
</protein>
<comment type="cofactor">
    <cofactor evidence="1">
        <name>Mn(2+)</name>
        <dbReference type="ChEBI" id="CHEBI:29035"/>
    </cofactor>
</comment>
<evidence type="ECO:0000313" key="8">
    <source>
        <dbReference type="EMBL" id="KAB2817327.1"/>
    </source>
</evidence>
<dbReference type="GO" id="GO:0046872">
    <property type="term" value="F:metal ion binding"/>
    <property type="evidence" value="ECO:0007669"/>
    <property type="project" value="UniProtKB-KW"/>
</dbReference>
<gene>
    <name evidence="8" type="ORF">F8C82_02745</name>
</gene>
<dbReference type="InterPro" id="IPR045121">
    <property type="entry name" value="CoAse"/>
</dbReference>
<keyword evidence="6" id="KW-0464">Manganese</keyword>
<dbReference type="CDD" id="cd03426">
    <property type="entry name" value="NUDIX_CoAse_Nudt7"/>
    <property type="match status" value="1"/>
</dbReference>
<dbReference type="AlphaFoldDB" id="A0A6L3ZHM0"/>
<dbReference type="PANTHER" id="PTHR12992:SF11">
    <property type="entry name" value="MITOCHONDRIAL COENZYME A DIPHOSPHATASE NUDT8"/>
    <property type="match status" value="1"/>
</dbReference>
<dbReference type="GO" id="GO:0010945">
    <property type="term" value="F:coenzyme A diphosphatase activity"/>
    <property type="evidence" value="ECO:0007669"/>
    <property type="project" value="InterPro"/>
</dbReference>
<keyword evidence="4" id="KW-0378">Hydrolase</keyword>
<dbReference type="PANTHER" id="PTHR12992">
    <property type="entry name" value="NUDIX HYDROLASE"/>
    <property type="match status" value="1"/>
</dbReference>
<dbReference type="InterPro" id="IPR000086">
    <property type="entry name" value="NUDIX_hydrolase_dom"/>
</dbReference>
<reference evidence="8 9" key="1">
    <citation type="submission" date="2019-10" db="EMBL/GenBank/DDBJ databases">
        <title>Genome sequence of Phaeocystidibacter marisrubri JCM30614 (type strain).</title>
        <authorList>
            <person name="Bowman J.P."/>
        </authorList>
    </citation>
    <scope>NUCLEOTIDE SEQUENCE [LARGE SCALE GENOMIC DNA]</scope>
    <source>
        <strain evidence="8 9">JCM 30614</strain>
    </source>
</reference>
<comment type="caution">
    <text evidence="8">The sequence shown here is derived from an EMBL/GenBank/DDBJ whole genome shotgun (WGS) entry which is preliminary data.</text>
</comment>
<comment type="cofactor">
    <cofactor evidence="2">
        <name>Mg(2+)</name>
        <dbReference type="ChEBI" id="CHEBI:18420"/>
    </cofactor>
</comment>
<evidence type="ECO:0000256" key="4">
    <source>
        <dbReference type="ARBA" id="ARBA00022801"/>
    </source>
</evidence>
<dbReference type="PROSITE" id="PS51462">
    <property type="entry name" value="NUDIX"/>
    <property type="match status" value="1"/>
</dbReference>
<evidence type="ECO:0000313" key="9">
    <source>
        <dbReference type="Proteomes" id="UP000484164"/>
    </source>
</evidence>
<dbReference type="OrthoDB" id="9802805at2"/>
<dbReference type="EMBL" id="WBVQ01000001">
    <property type="protein sequence ID" value="KAB2817327.1"/>
    <property type="molecule type" value="Genomic_DNA"/>
</dbReference>
<keyword evidence="3" id="KW-0479">Metal-binding</keyword>
<dbReference type="Gene3D" id="3.90.79.10">
    <property type="entry name" value="Nucleoside Triphosphate Pyrophosphohydrolase"/>
    <property type="match status" value="1"/>
</dbReference>
<evidence type="ECO:0000256" key="6">
    <source>
        <dbReference type="ARBA" id="ARBA00023211"/>
    </source>
</evidence>
<dbReference type="Proteomes" id="UP000484164">
    <property type="component" value="Unassembled WGS sequence"/>
</dbReference>
<dbReference type="SUPFAM" id="SSF55811">
    <property type="entry name" value="Nudix"/>
    <property type="match status" value="1"/>
</dbReference>
<keyword evidence="9" id="KW-1185">Reference proteome</keyword>